<dbReference type="InterPro" id="IPR050708">
    <property type="entry name" value="T6SS_VgrG/RHS"/>
</dbReference>
<dbReference type="Gene3D" id="2.180.10.10">
    <property type="entry name" value="RHS repeat-associated core"/>
    <property type="match status" value="2"/>
</dbReference>
<feature type="non-terminal residue" evidence="1">
    <location>
        <position position="510"/>
    </location>
</feature>
<dbReference type="NCBIfam" id="TIGR01643">
    <property type="entry name" value="YD_repeat_2x"/>
    <property type="match status" value="2"/>
</dbReference>
<dbReference type="InterPro" id="IPR031325">
    <property type="entry name" value="RHS_repeat"/>
</dbReference>
<sequence>GVQPTQYAYDAAGRLAYTQDADGNRVYQLYDEANRLVGELHGGTRTLTEHIYNARGEKVRTVRYATPVSQTALATLVVNGQPANPTLASLRPAADTAHDLSGWFFYDKAGRLTKAVDALGYVTETRYDGAGRVVAEVRYATPLATQPTASSRAEDIQPATANSRTSRRFYDGDGKLTGSLDAAGYLTTIEYDNAGRAWHSTRFATAVNPSLMATGTLAQLLPTADASNDQHSYTLYDAQNRVVASLDAERYLSEVRYDAAGNKLSETRYASRVGSGISVSVSSTVDSLRPAASPLDNSQSFTYTKLNQIDTSTATDGTVNRFGYNEIGLRTSASLGDGVPAENRRSLTRYNALGQVIAELSGEGAALALASSDATAIEAIWTKYGTRYQYDAAGRRTAALSQNPDDGSSLRTLFYYDTAGRLLYTINPLGEASGVAYNTLGQVSDSRKLATRIPAATLATLQGGLTNPGIDTLLSNLFSAVDAGEHYEYNVRGERVLTQTGVGGRSEVDF</sequence>
<feature type="non-terminal residue" evidence="1">
    <location>
        <position position="1"/>
    </location>
</feature>
<comment type="caution">
    <text evidence="1">The sequence shown here is derived from an EMBL/GenBank/DDBJ whole genome shotgun (WGS) entry which is preliminary data.</text>
</comment>
<dbReference type="Proteomes" id="UP001172778">
    <property type="component" value="Unassembled WGS sequence"/>
</dbReference>
<proteinExistence type="predicted"/>
<dbReference type="PANTHER" id="PTHR32305:SF15">
    <property type="entry name" value="PROTEIN RHSA-RELATED"/>
    <property type="match status" value="1"/>
</dbReference>
<dbReference type="EMBL" id="JARRAF010000117">
    <property type="protein sequence ID" value="MDK2127077.1"/>
    <property type="molecule type" value="Genomic_DNA"/>
</dbReference>
<name>A0ABT7E845_9NEIS</name>
<dbReference type="PANTHER" id="PTHR32305">
    <property type="match status" value="1"/>
</dbReference>
<organism evidence="1 2">
    <name type="scientific">Parachitinimonas caeni</name>
    <dbReference type="NCBI Taxonomy" id="3031301"/>
    <lineage>
        <taxon>Bacteria</taxon>
        <taxon>Pseudomonadati</taxon>
        <taxon>Pseudomonadota</taxon>
        <taxon>Betaproteobacteria</taxon>
        <taxon>Neisseriales</taxon>
        <taxon>Chitinibacteraceae</taxon>
        <taxon>Parachitinimonas</taxon>
    </lineage>
</organism>
<gene>
    <name evidence="1" type="ORF">PZA18_23850</name>
</gene>
<evidence type="ECO:0000313" key="2">
    <source>
        <dbReference type="Proteomes" id="UP001172778"/>
    </source>
</evidence>
<evidence type="ECO:0000313" key="1">
    <source>
        <dbReference type="EMBL" id="MDK2127077.1"/>
    </source>
</evidence>
<reference evidence="1" key="1">
    <citation type="submission" date="2023-03" db="EMBL/GenBank/DDBJ databases">
        <title>Chitinimonas shenzhenensis gen. nov., sp. nov., a novel member of family Burkholderiaceae isolated from activated sludge collected in Shen Zhen, China.</title>
        <authorList>
            <person name="Wang X."/>
        </authorList>
    </citation>
    <scope>NUCLEOTIDE SEQUENCE</scope>
    <source>
        <strain evidence="1">DQS-5</strain>
    </source>
</reference>
<evidence type="ECO:0008006" key="3">
    <source>
        <dbReference type="Google" id="ProtNLM"/>
    </source>
</evidence>
<dbReference type="Pfam" id="PF05593">
    <property type="entry name" value="RHS_repeat"/>
    <property type="match status" value="1"/>
</dbReference>
<dbReference type="InterPro" id="IPR006530">
    <property type="entry name" value="YD"/>
</dbReference>
<accession>A0ABT7E845</accession>
<protein>
    <recommendedName>
        <fullName evidence="3">RHS repeat protein</fullName>
    </recommendedName>
</protein>
<keyword evidence="2" id="KW-1185">Reference proteome</keyword>
<dbReference type="RefSeq" id="WP_284103393.1">
    <property type="nucleotide sequence ID" value="NZ_JARRAF010000117.1"/>
</dbReference>